<reference evidence="1" key="1">
    <citation type="submission" date="2020-07" db="EMBL/GenBank/DDBJ databases">
        <title>Multicomponent nature underlies the extraordinary mechanical properties of spider dragline silk.</title>
        <authorList>
            <person name="Kono N."/>
            <person name="Nakamura H."/>
            <person name="Mori M."/>
            <person name="Yoshida Y."/>
            <person name="Ohtoshi R."/>
            <person name="Malay A.D."/>
            <person name="Moran D.A.P."/>
            <person name="Tomita M."/>
            <person name="Numata K."/>
            <person name="Arakawa K."/>
        </authorList>
    </citation>
    <scope>NUCLEOTIDE SEQUENCE</scope>
</reference>
<gene>
    <name evidence="1" type="ORF">TNCT_205581</name>
</gene>
<sequence>MVSWRTPNYGYSKLHCTCFSHPAILADALSKSYNIRVRPMVYPVRPLSFLGPYNWAVGSLLGCKNHFTTDVTKAFRVINTVPWHSDLNAENAKIG</sequence>
<proteinExistence type="predicted"/>
<dbReference type="AlphaFoldDB" id="A0A8X6FJW7"/>
<accession>A0A8X6FJW7</accession>
<evidence type="ECO:0000313" key="1">
    <source>
        <dbReference type="EMBL" id="GFQ81806.1"/>
    </source>
</evidence>
<keyword evidence="2" id="KW-1185">Reference proteome</keyword>
<comment type="caution">
    <text evidence="1">The sequence shown here is derived from an EMBL/GenBank/DDBJ whole genome shotgun (WGS) entry which is preliminary data.</text>
</comment>
<protein>
    <submittedName>
        <fullName evidence="1">Uncharacterized protein</fullName>
    </submittedName>
</protein>
<organism evidence="1 2">
    <name type="scientific">Trichonephila clavata</name>
    <name type="common">Joro spider</name>
    <name type="synonym">Nephila clavata</name>
    <dbReference type="NCBI Taxonomy" id="2740835"/>
    <lineage>
        <taxon>Eukaryota</taxon>
        <taxon>Metazoa</taxon>
        <taxon>Ecdysozoa</taxon>
        <taxon>Arthropoda</taxon>
        <taxon>Chelicerata</taxon>
        <taxon>Arachnida</taxon>
        <taxon>Araneae</taxon>
        <taxon>Araneomorphae</taxon>
        <taxon>Entelegynae</taxon>
        <taxon>Araneoidea</taxon>
        <taxon>Nephilidae</taxon>
        <taxon>Trichonephila</taxon>
    </lineage>
</organism>
<name>A0A8X6FJW7_TRICU</name>
<dbReference type="Proteomes" id="UP000887116">
    <property type="component" value="Unassembled WGS sequence"/>
</dbReference>
<dbReference type="EMBL" id="BMAO01022413">
    <property type="protein sequence ID" value="GFQ81806.1"/>
    <property type="molecule type" value="Genomic_DNA"/>
</dbReference>
<evidence type="ECO:0000313" key="2">
    <source>
        <dbReference type="Proteomes" id="UP000887116"/>
    </source>
</evidence>